<name>A0ABV9X8J6_9ACTN</name>
<gene>
    <name evidence="2" type="ORF">ACFPM3_06425</name>
</gene>
<dbReference type="InterPro" id="IPR036188">
    <property type="entry name" value="FAD/NAD-bd_sf"/>
</dbReference>
<evidence type="ECO:0000256" key="1">
    <source>
        <dbReference type="SAM" id="MobiDB-lite"/>
    </source>
</evidence>
<feature type="region of interest" description="Disordered" evidence="1">
    <location>
        <begin position="52"/>
        <end position="77"/>
    </location>
</feature>
<comment type="caution">
    <text evidence="2">The sequence shown here is derived from an EMBL/GenBank/DDBJ whole genome shotgun (WGS) entry which is preliminary data.</text>
</comment>
<dbReference type="RefSeq" id="WP_380839599.1">
    <property type="nucleotide sequence ID" value="NZ_JBHMCZ010000002.1"/>
</dbReference>
<reference evidence="3" key="1">
    <citation type="journal article" date="2019" name="Int. J. Syst. Evol. Microbiol.">
        <title>The Global Catalogue of Microorganisms (GCM) 10K type strain sequencing project: providing services to taxonomists for standard genome sequencing and annotation.</title>
        <authorList>
            <consortium name="The Broad Institute Genomics Platform"/>
            <consortium name="The Broad Institute Genome Sequencing Center for Infectious Disease"/>
            <person name="Wu L."/>
            <person name="Ma J."/>
        </authorList>
    </citation>
    <scope>NUCLEOTIDE SEQUENCE [LARGE SCALE GENOMIC DNA]</scope>
    <source>
        <strain evidence="3">CGMCC 4.1648</strain>
    </source>
</reference>
<protein>
    <submittedName>
        <fullName evidence="2">Uncharacterized protein</fullName>
    </submittedName>
</protein>
<keyword evidence="3" id="KW-1185">Reference proteome</keyword>
<accession>A0ABV9X8J6</accession>
<dbReference type="EMBL" id="JBHSJD010000002">
    <property type="protein sequence ID" value="MFC5021784.1"/>
    <property type="molecule type" value="Genomic_DNA"/>
</dbReference>
<evidence type="ECO:0000313" key="3">
    <source>
        <dbReference type="Proteomes" id="UP001595829"/>
    </source>
</evidence>
<sequence>MGGTGFAVHPLAQASALEMTATGLIVVEPTMRAVSDVDVYAIGDLVMVRGRGGKPPRMSCASGFPPRGGRPTPSRRA</sequence>
<proteinExistence type="predicted"/>
<evidence type="ECO:0000313" key="2">
    <source>
        <dbReference type="EMBL" id="MFC5021784.1"/>
    </source>
</evidence>
<dbReference type="Proteomes" id="UP001595829">
    <property type="component" value="Unassembled WGS sequence"/>
</dbReference>
<dbReference type="SUPFAM" id="SSF51905">
    <property type="entry name" value="FAD/NAD(P)-binding domain"/>
    <property type="match status" value="1"/>
</dbReference>
<dbReference type="Gene3D" id="3.50.50.100">
    <property type="match status" value="1"/>
</dbReference>
<feature type="compositionally biased region" description="Low complexity" evidence="1">
    <location>
        <begin position="63"/>
        <end position="77"/>
    </location>
</feature>
<organism evidence="2 3">
    <name type="scientific">Streptomyces coeruleoprunus</name>
    <dbReference type="NCBI Taxonomy" id="285563"/>
    <lineage>
        <taxon>Bacteria</taxon>
        <taxon>Bacillati</taxon>
        <taxon>Actinomycetota</taxon>
        <taxon>Actinomycetes</taxon>
        <taxon>Kitasatosporales</taxon>
        <taxon>Streptomycetaceae</taxon>
        <taxon>Streptomyces</taxon>
    </lineage>
</organism>